<proteinExistence type="predicted"/>
<dbReference type="RefSeq" id="WP_343974626.1">
    <property type="nucleotide sequence ID" value="NZ_BAAAJG010000007.1"/>
</dbReference>
<sequence length="290" mass="30694">MAPLGALPAAAVPAIPSTNPDRTQNTPIQSYVALGDSYASGRLIPPMTSDPAGCERSGRNYPSFVAETLGIADFRDVSCAGATTTEQFTNPQPVPGGVNPPQFDALTPNTELVTLTIGGFDIGFDEILRECSTRSPQQPTGSACRDFYDRDGDEITRRIKATAPDIDAALAGIGERSPDARVLVVGYPTLLPDRGPGCFPELPLSPRDVAYLRGVEKQLNAMLEDRAKAADVEYVDTYTPSIGHDLCQPPGLRWIEGFAPVSPAAPVTPNALGMAQVARIVAEAVADNED</sequence>
<gene>
    <name evidence="2" type="ORF">ACFSCY_20625</name>
</gene>
<feature type="domain" description="SGNH hydrolase-type esterase" evidence="1">
    <location>
        <begin position="33"/>
        <end position="275"/>
    </location>
</feature>
<name>A0ABW4FN58_9PSEU</name>
<evidence type="ECO:0000313" key="3">
    <source>
        <dbReference type="Proteomes" id="UP001597145"/>
    </source>
</evidence>
<dbReference type="EC" id="3.1.-.-" evidence="2"/>
<protein>
    <submittedName>
        <fullName evidence="2">SGNH/GDSL hydrolase family protein</fullName>
        <ecNumber evidence="2">3.1.-.-</ecNumber>
    </submittedName>
</protein>
<dbReference type="PANTHER" id="PTHR37981">
    <property type="entry name" value="LIPASE 2"/>
    <property type="match status" value="1"/>
</dbReference>
<dbReference type="EMBL" id="JBHUCP010000016">
    <property type="protein sequence ID" value="MFD1531842.1"/>
    <property type="molecule type" value="Genomic_DNA"/>
</dbReference>
<keyword evidence="2" id="KW-0378">Hydrolase</keyword>
<evidence type="ECO:0000259" key="1">
    <source>
        <dbReference type="Pfam" id="PF13472"/>
    </source>
</evidence>
<evidence type="ECO:0000313" key="2">
    <source>
        <dbReference type="EMBL" id="MFD1531842.1"/>
    </source>
</evidence>
<dbReference type="PANTHER" id="PTHR37981:SF1">
    <property type="entry name" value="SGNH HYDROLASE-TYPE ESTERASE DOMAIN-CONTAINING PROTEIN"/>
    <property type="match status" value="1"/>
</dbReference>
<reference evidence="3" key="1">
    <citation type="journal article" date="2019" name="Int. J. Syst. Evol. Microbiol.">
        <title>The Global Catalogue of Microorganisms (GCM) 10K type strain sequencing project: providing services to taxonomists for standard genome sequencing and annotation.</title>
        <authorList>
            <consortium name="The Broad Institute Genomics Platform"/>
            <consortium name="The Broad Institute Genome Sequencing Center for Infectious Disease"/>
            <person name="Wu L."/>
            <person name="Ma J."/>
        </authorList>
    </citation>
    <scope>NUCLEOTIDE SEQUENCE [LARGE SCALE GENOMIC DNA]</scope>
    <source>
        <strain evidence="3">JCM 12165</strain>
    </source>
</reference>
<dbReference type="CDD" id="cd01823">
    <property type="entry name" value="SEST_like"/>
    <property type="match status" value="1"/>
</dbReference>
<dbReference type="InterPro" id="IPR013830">
    <property type="entry name" value="SGNH_hydro"/>
</dbReference>
<dbReference type="Gene3D" id="3.40.50.1110">
    <property type="entry name" value="SGNH hydrolase"/>
    <property type="match status" value="1"/>
</dbReference>
<accession>A0ABW4FN58</accession>
<dbReference type="Pfam" id="PF13472">
    <property type="entry name" value="Lipase_GDSL_2"/>
    <property type="match status" value="1"/>
</dbReference>
<organism evidence="2 3">
    <name type="scientific">Pseudonocardia aurantiaca</name>
    <dbReference type="NCBI Taxonomy" id="75290"/>
    <lineage>
        <taxon>Bacteria</taxon>
        <taxon>Bacillati</taxon>
        <taxon>Actinomycetota</taxon>
        <taxon>Actinomycetes</taxon>
        <taxon>Pseudonocardiales</taxon>
        <taxon>Pseudonocardiaceae</taxon>
        <taxon>Pseudonocardia</taxon>
    </lineage>
</organism>
<dbReference type="SUPFAM" id="SSF52266">
    <property type="entry name" value="SGNH hydrolase"/>
    <property type="match status" value="1"/>
</dbReference>
<dbReference type="GO" id="GO:0016787">
    <property type="term" value="F:hydrolase activity"/>
    <property type="evidence" value="ECO:0007669"/>
    <property type="project" value="UniProtKB-KW"/>
</dbReference>
<keyword evidence="3" id="KW-1185">Reference proteome</keyword>
<dbReference type="InterPro" id="IPR037460">
    <property type="entry name" value="SEST-like"/>
</dbReference>
<comment type="caution">
    <text evidence="2">The sequence shown here is derived from an EMBL/GenBank/DDBJ whole genome shotgun (WGS) entry which is preliminary data.</text>
</comment>
<dbReference type="InterPro" id="IPR036514">
    <property type="entry name" value="SGNH_hydro_sf"/>
</dbReference>
<dbReference type="Proteomes" id="UP001597145">
    <property type="component" value="Unassembled WGS sequence"/>
</dbReference>